<dbReference type="EC" id="3.1.3.48" evidence="15"/>
<reference evidence="18" key="2">
    <citation type="submission" date="2018-07" db="EMBL/GenBank/DDBJ databases">
        <authorList>
            <person name="Quirk P.G."/>
            <person name="Krulwich T.A."/>
        </authorList>
    </citation>
    <scope>NUCLEOTIDE SEQUENCE</scope>
</reference>
<dbReference type="InterPro" id="IPR006545">
    <property type="entry name" value="EYA_dom"/>
</dbReference>
<feature type="binding site" evidence="14">
    <location>
        <position position="413"/>
    </location>
    <ligand>
        <name>Mg(2+)</name>
        <dbReference type="ChEBI" id="CHEBI:18420"/>
    </ligand>
</feature>
<evidence type="ECO:0000256" key="6">
    <source>
        <dbReference type="ARBA" id="ARBA00022842"/>
    </source>
</evidence>
<sequence>MNIRNKALRKHTSIKTTDIHVCFEMVTFMPCSYLSAPRCGLIDKMIEIEPKVKRVRIDAEYGPENITNRSNTSLRQCSQQFDSNSSCNTPNSRLLYASTSSNPKKSFNSLETNNSGINLSTHQQSTLINTSTESALSSSIGNTNNNEGMSHWINETATAVKSEIRSPGLVETPSLTSAGTLTASHLDTAAIFCSNSSPLDPLQSSGSYDHKQDYYNYYGSMQQYTPSFYPSYTPYPSRTSTKLPSPNTYLASGAYAAATNNNSAQIYSNYAGYQSFSQFSSHAAAAAQQDYTGYYNDYSNYYATAPGYSPYVGSPSSSGSQSFHTSAGLSESPSELHHTATTPTLLAHSHSPHSPLSISPNNTPASTKSTPSKSGRARGRRHAQPSPTRSIASDAGNSTTETVKPPERVFIWDLDETIIIFHSLLTGTYGNKYGKEPNQIIQLGFRMEEMIFNLADTNFFFNDVEDCDQVHIDDVSSDDNGQDLSTYNFTTDGFSTGHTQGAPPNLCLPNGVRGGVDWMRKLAFRYRKIKDTYNSYRNNVGGLLGHQKRDQWLQLRSDIETFTDHWPSLALKCLRMIDSRENCVNVLVTTTQLVPALAKVLLFGLGEVFPIENIYSATKIGKESCFERIVTRFGRKSTYVVVGDGQDEETAAKNLNFPFWRISGHSDIRALQTALEMGFL</sequence>
<name>A0A336K4M2_CULSO</name>
<dbReference type="GO" id="GO:0030154">
    <property type="term" value="P:cell differentiation"/>
    <property type="evidence" value="ECO:0007669"/>
    <property type="project" value="TreeGrafter"/>
</dbReference>
<dbReference type="VEuPathDB" id="VectorBase:CSON000153"/>
<feature type="compositionally biased region" description="Polar residues" evidence="16">
    <location>
        <begin position="323"/>
        <end position="333"/>
    </location>
</feature>
<dbReference type="Gene3D" id="3.40.50.12350">
    <property type="match status" value="1"/>
</dbReference>
<dbReference type="GO" id="GO:2001240">
    <property type="term" value="P:negative regulation of extrinsic apoptotic signaling pathway in absence of ligand"/>
    <property type="evidence" value="ECO:0007669"/>
    <property type="project" value="TreeGrafter"/>
</dbReference>
<feature type="compositionally biased region" description="Low complexity" evidence="16">
    <location>
        <begin position="339"/>
        <end position="374"/>
    </location>
</feature>
<comment type="catalytic activity">
    <reaction evidence="12 15">
        <text>O-phospho-L-tyrosyl-[protein] + H2O = L-tyrosyl-[protein] + phosphate</text>
        <dbReference type="Rhea" id="RHEA:10684"/>
        <dbReference type="Rhea" id="RHEA-COMP:10136"/>
        <dbReference type="Rhea" id="RHEA-COMP:20101"/>
        <dbReference type="ChEBI" id="CHEBI:15377"/>
        <dbReference type="ChEBI" id="CHEBI:43474"/>
        <dbReference type="ChEBI" id="CHEBI:46858"/>
        <dbReference type="ChEBI" id="CHEBI:61978"/>
        <dbReference type="EC" id="3.1.3.48"/>
    </reaction>
</comment>
<feature type="active site" description="Proton donor" evidence="13">
    <location>
        <position position="415"/>
    </location>
</feature>
<evidence type="ECO:0000256" key="7">
    <source>
        <dbReference type="ARBA" id="ARBA00022912"/>
    </source>
</evidence>
<evidence type="ECO:0000256" key="3">
    <source>
        <dbReference type="ARBA" id="ARBA00022473"/>
    </source>
</evidence>
<dbReference type="AlphaFoldDB" id="A0A336K4M2"/>
<evidence type="ECO:0000256" key="14">
    <source>
        <dbReference type="PIRSR" id="PIRSR628472-2"/>
    </source>
</evidence>
<dbReference type="GO" id="GO:0046872">
    <property type="term" value="F:metal ion binding"/>
    <property type="evidence" value="ECO:0007669"/>
    <property type="project" value="UniProtKB-KW"/>
</dbReference>
<dbReference type="CDD" id="cd02601">
    <property type="entry name" value="HAD_Eya"/>
    <property type="match status" value="1"/>
</dbReference>
<keyword evidence="3" id="KW-0217">Developmental protein</keyword>
<keyword evidence="5 15" id="KW-0378">Hydrolase</keyword>
<keyword evidence="6 14" id="KW-0460">Magnesium</keyword>
<keyword evidence="9" id="KW-0010">Activator</keyword>
<evidence type="ECO:0000256" key="12">
    <source>
        <dbReference type="ARBA" id="ARBA00051722"/>
    </source>
</evidence>
<feature type="active site" description="Nucleophile" evidence="13">
    <location>
        <position position="413"/>
    </location>
</feature>
<gene>
    <name evidence="17" type="primary">CSON000153</name>
</gene>
<protein>
    <recommendedName>
        <fullName evidence="15">Eyes absent homolog</fullName>
        <ecNumber evidence="15">3.1.3.48</ecNumber>
    </recommendedName>
</protein>
<evidence type="ECO:0000256" key="5">
    <source>
        <dbReference type="ARBA" id="ARBA00022801"/>
    </source>
</evidence>
<dbReference type="SFLD" id="SFLDS00003">
    <property type="entry name" value="Haloacid_Dehalogenase"/>
    <property type="match status" value="1"/>
</dbReference>
<evidence type="ECO:0000313" key="18">
    <source>
        <dbReference type="EMBL" id="SSX19989.1"/>
    </source>
</evidence>
<evidence type="ECO:0000256" key="16">
    <source>
        <dbReference type="SAM" id="MobiDB-lite"/>
    </source>
</evidence>
<dbReference type="InterPro" id="IPR042577">
    <property type="entry name" value="EYA_dom_metazoan"/>
</dbReference>
<comment type="subcellular location">
    <subcellularLocation>
        <location evidence="1">Nucleus</location>
    </subcellularLocation>
</comment>
<dbReference type="InterPro" id="IPR028472">
    <property type="entry name" value="EYA"/>
</dbReference>
<comment type="similarity">
    <text evidence="2 15">Belongs to the HAD-like hydrolase superfamily. EYA family.</text>
</comment>
<feature type="region of interest" description="Disordered" evidence="16">
    <location>
        <begin position="313"/>
        <end position="402"/>
    </location>
</feature>
<evidence type="ECO:0000256" key="15">
    <source>
        <dbReference type="RuleBase" id="RU362036"/>
    </source>
</evidence>
<keyword evidence="4 14" id="KW-0479">Metal-binding</keyword>
<dbReference type="FunFam" id="3.40.50.12350:FF:000001">
    <property type="entry name" value="Eyes absent homolog"/>
    <property type="match status" value="1"/>
</dbReference>
<dbReference type="InterPro" id="IPR038102">
    <property type="entry name" value="EYA_dom_sf"/>
</dbReference>
<evidence type="ECO:0000313" key="17">
    <source>
        <dbReference type="EMBL" id="SSW99609.1"/>
    </source>
</evidence>
<feature type="binding site" evidence="14">
    <location>
        <position position="415"/>
    </location>
    <ligand>
        <name>Mg(2+)</name>
        <dbReference type="ChEBI" id="CHEBI:18420"/>
    </ligand>
</feature>
<evidence type="ECO:0000256" key="11">
    <source>
        <dbReference type="ARBA" id="ARBA00023242"/>
    </source>
</evidence>
<evidence type="ECO:0000256" key="1">
    <source>
        <dbReference type="ARBA" id="ARBA00004123"/>
    </source>
</evidence>
<dbReference type="SFLD" id="SFLDG01129">
    <property type="entry name" value="C1.5:_HAD__Beta-PGM__Phosphata"/>
    <property type="match status" value="1"/>
</dbReference>
<reference evidence="17" key="1">
    <citation type="submission" date="2018-04" db="EMBL/GenBank/DDBJ databases">
        <authorList>
            <person name="Go L.Y."/>
            <person name="Mitchell J.A."/>
        </authorList>
    </citation>
    <scope>NUCLEOTIDE SEQUENCE</scope>
    <source>
        <tissue evidence="17">Whole organism</tissue>
    </source>
</reference>
<comment type="cofactor">
    <cofactor evidence="14 15">
        <name>Mg(2+)</name>
        <dbReference type="ChEBI" id="CHEBI:18420"/>
    </cofactor>
    <text evidence="14 15">Binds 1 Mg(2+) ion per subunit.</text>
</comment>
<dbReference type="PANTHER" id="PTHR10190:SF16">
    <property type="entry name" value="DEVELOPMENTAL PROTEIN EYES ABSENT"/>
    <property type="match status" value="1"/>
</dbReference>
<keyword evidence="11" id="KW-0539">Nucleus</keyword>
<dbReference type="EMBL" id="UFQS01000101">
    <property type="protein sequence ID" value="SSW99609.1"/>
    <property type="molecule type" value="Genomic_DNA"/>
</dbReference>
<dbReference type="GO" id="GO:0005634">
    <property type="term" value="C:nucleus"/>
    <property type="evidence" value="ECO:0007669"/>
    <property type="project" value="UniProtKB-SubCell"/>
</dbReference>
<feature type="compositionally biased region" description="Low complexity" evidence="16">
    <location>
        <begin position="313"/>
        <end position="322"/>
    </location>
</feature>
<evidence type="ECO:0000256" key="9">
    <source>
        <dbReference type="ARBA" id="ARBA00023159"/>
    </source>
</evidence>
<dbReference type="PANTHER" id="PTHR10190">
    <property type="entry name" value="EYES ABSENT"/>
    <property type="match status" value="1"/>
</dbReference>
<feature type="compositionally biased region" description="Polar residues" evidence="16">
    <location>
        <begin position="385"/>
        <end position="402"/>
    </location>
</feature>
<dbReference type="NCBIfam" id="TIGR01658">
    <property type="entry name" value="EYA-cons_domain"/>
    <property type="match status" value="1"/>
</dbReference>
<evidence type="ECO:0000256" key="8">
    <source>
        <dbReference type="ARBA" id="ARBA00023015"/>
    </source>
</evidence>
<dbReference type="EMBL" id="UFQT01000101">
    <property type="protein sequence ID" value="SSX19989.1"/>
    <property type="molecule type" value="Genomic_DNA"/>
</dbReference>
<dbReference type="GO" id="GO:0045739">
    <property type="term" value="P:positive regulation of DNA repair"/>
    <property type="evidence" value="ECO:0007669"/>
    <property type="project" value="TreeGrafter"/>
</dbReference>
<keyword evidence="8 15" id="KW-0805">Transcription regulation</keyword>
<proteinExistence type="inferred from homology"/>
<organism evidence="17">
    <name type="scientific">Culicoides sonorensis</name>
    <name type="common">Biting midge</name>
    <dbReference type="NCBI Taxonomy" id="179676"/>
    <lineage>
        <taxon>Eukaryota</taxon>
        <taxon>Metazoa</taxon>
        <taxon>Ecdysozoa</taxon>
        <taxon>Arthropoda</taxon>
        <taxon>Hexapoda</taxon>
        <taxon>Insecta</taxon>
        <taxon>Pterygota</taxon>
        <taxon>Neoptera</taxon>
        <taxon>Endopterygota</taxon>
        <taxon>Diptera</taxon>
        <taxon>Nematocera</taxon>
        <taxon>Chironomoidea</taxon>
        <taxon>Ceratopogonidae</taxon>
        <taxon>Ceratopogoninae</taxon>
        <taxon>Culicoides</taxon>
        <taxon>Monoculicoides</taxon>
    </lineage>
</organism>
<accession>A0A336K4M2</accession>
<feature type="binding site" evidence="14">
    <location>
        <position position="644"/>
    </location>
    <ligand>
        <name>Mg(2+)</name>
        <dbReference type="ChEBI" id="CHEBI:18420"/>
    </ligand>
</feature>
<dbReference type="Pfam" id="PF00702">
    <property type="entry name" value="Hydrolase"/>
    <property type="match status" value="1"/>
</dbReference>
<evidence type="ECO:0000256" key="2">
    <source>
        <dbReference type="ARBA" id="ARBA00010501"/>
    </source>
</evidence>
<keyword evidence="7 15" id="KW-0904">Protein phosphatase</keyword>
<evidence type="ECO:0000256" key="10">
    <source>
        <dbReference type="ARBA" id="ARBA00023163"/>
    </source>
</evidence>
<dbReference type="GO" id="GO:0004725">
    <property type="term" value="F:protein tyrosine phosphatase activity"/>
    <property type="evidence" value="ECO:0007669"/>
    <property type="project" value="UniProtKB-EC"/>
</dbReference>
<evidence type="ECO:0000256" key="13">
    <source>
        <dbReference type="PIRSR" id="PIRSR628472-1"/>
    </source>
</evidence>
<evidence type="ECO:0000256" key="4">
    <source>
        <dbReference type="ARBA" id="ARBA00022723"/>
    </source>
</evidence>
<keyword evidence="10" id="KW-0804">Transcription</keyword>